<dbReference type="Pfam" id="PF11146">
    <property type="entry name" value="DUF2905"/>
    <property type="match status" value="1"/>
</dbReference>
<evidence type="ECO:0000256" key="1">
    <source>
        <dbReference type="SAM" id="Phobius"/>
    </source>
</evidence>
<reference evidence="2 3" key="1">
    <citation type="submission" date="2020-12" db="EMBL/GenBank/DDBJ databases">
        <title>Geomonas sp. Red259, isolated from paddy soil.</title>
        <authorList>
            <person name="Xu Z."/>
            <person name="Zhang Z."/>
            <person name="Masuda Y."/>
            <person name="Itoh H."/>
            <person name="Senoo K."/>
        </authorList>
    </citation>
    <scope>NUCLEOTIDE SEQUENCE [LARGE SCALE GENOMIC DNA]</scope>
    <source>
        <strain evidence="2 3">Red259</strain>
    </source>
</reference>
<dbReference type="Proteomes" id="UP000641025">
    <property type="component" value="Unassembled WGS sequence"/>
</dbReference>
<dbReference type="PANTHER" id="PTHR36443">
    <property type="entry name" value="BSR5223 PROTEIN"/>
    <property type="match status" value="1"/>
</dbReference>
<keyword evidence="1" id="KW-0812">Transmembrane</keyword>
<gene>
    <name evidence="2" type="ORF">JFN90_10220</name>
</gene>
<evidence type="ECO:0000313" key="3">
    <source>
        <dbReference type="Proteomes" id="UP000641025"/>
    </source>
</evidence>
<accession>A0ABS0YRH0</accession>
<proteinExistence type="predicted"/>
<keyword evidence="1" id="KW-1133">Transmembrane helix</keyword>
<comment type="caution">
    <text evidence="2">The sequence shown here is derived from an EMBL/GenBank/DDBJ whole genome shotgun (WGS) entry which is preliminary data.</text>
</comment>
<sequence length="70" mass="7830">MPSFGKSLIILGLIIAAIGALFTFAGKIPWLGRLPGDIYVKKENFTFYFPLATSIIISLILSLILWLFRK</sequence>
<keyword evidence="1" id="KW-0472">Membrane</keyword>
<organism evidence="2 3">
    <name type="scientific">Geomonas propionica</name>
    <dbReference type="NCBI Taxonomy" id="2798582"/>
    <lineage>
        <taxon>Bacteria</taxon>
        <taxon>Pseudomonadati</taxon>
        <taxon>Thermodesulfobacteriota</taxon>
        <taxon>Desulfuromonadia</taxon>
        <taxon>Geobacterales</taxon>
        <taxon>Geobacteraceae</taxon>
        <taxon>Geomonas</taxon>
    </lineage>
</organism>
<feature type="transmembrane region" description="Helical" evidence="1">
    <location>
        <begin position="7"/>
        <end position="25"/>
    </location>
</feature>
<dbReference type="InterPro" id="IPR021320">
    <property type="entry name" value="DUF2905"/>
</dbReference>
<dbReference type="PANTHER" id="PTHR36443:SF1">
    <property type="entry name" value="BSR5223 PROTEIN"/>
    <property type="match status" value="1"/>
</dbReference>
<protein>
    <submittedName>
        <fullName evidence="2">DUF2905 domain-containing protein</fullName>
    </submittedName>
</protein>
<feature type="transmembrane region" description="Helical" evidence="1">
    <location>
        <begin position="45"/>
        <end position="68"/>
    </location>
</feature>
<dbReference type="RefSeq" id="WP_199395019.1">
    <property type="nucleotide sequence ID" value="NZ_JAEMHK010000006.1"/>
</dbReference>
<name>A0ABS0YRH0_9BACT</name>
<keyword evidence="3" id="KW-1185">Reference proteome</keyword>
<evidence type="ECO:0000313" key="2">
    <source>
        <dbReference type="EMBL" id="MBJ6800511.1"/>
    </source>
</evidence>
<dbReference type="EMBL" id="JAEMHK010000006">
    <property type="protein sequence ID" value="MBJ6800511.1"/>
    <property type="molecule type" value="Genomic_DNA"/>
</dbReference>